<sequence>MLCEAQEHFSLQYLQLACWNKAGAWGWGGEGLRVSTNFAVALILQVHASITHFYEFFQLDYGLHWFKKELPSLNHWVNRKYYHSSGSATDSAV</sequence>
<dbReference type="Proteomes" id="UP001567538">
    <property type="component" value="Unassembled WGS sequence"/>
</dbReference>
<dbReference type="EMBL" id="JBEAFC010000002">
    <property type="protein sequence ID" value="KAL1565827.1"/>
    <property type="molecule type" value="Genomic_DNA"/>
</dbReference>
<organism evidence="1 2">
    <name type="scientific">Salvia divinorum</name>
    <name type="common">Maria pastora</name>
    <name type="synonym">Diviner's sage</name>
    <dbReference type="NCBI Taxonomy" id="28513"/>
    <lineage>
        <taxon>Eukaryota</taxon>
        <taxon>Viridiplantae</taxon>
        <taxon>Streptophyta</taxon>
        <taxon>Embryophyta</taxon>
        <taxon>Tracheophyta</taxon>
        <taxon>Spermatophyta</taxon>
        <taxon>Magnoliopsida</taxon>
        <taxon>eudicotyledons</taxon>
        <taxon>Gunneridae</taxon>
        <taxon>Pentapetalae</taxon>
        <taxon>asterids</taxon>
        <taxon>lamiids</taxon>
        <taxon>Lamiales</taxon>
        <taxon>Lamiaceae</taxon>
        <taxon>Nepetoideae</taxon>
        <taxon>Mentheae</taxon>
        <taxon>Salviinae</taxon>
        <taxon>Salvia</taxon>
        <taxon>Salvia subgen. Calosphace</taxon>
    </lineage>
</organism>
<protein>
    <submittedName>
        <fullName evidence="1">Uncharacterized protein</fullName>
    </submittedName>
</protein>
<evidence type="ECO:0000313" key="1">
    <source>
        <dbReference type="EMBL" id="KAL1565827.1"/>
    </source>
</evidence>
<reference evidence="1 2" key="1">
    <citation type="submission" date="2024-06" db="EMBL/GenBank/DDBJ databases">
        <title>A chromosome level genome sequence of Diviner's sage (Salvia divinorum).</title>
        <authorList>
            <person name="Ford S.A."/>
            <person name="Ro D.-K."/>
            <person name="Ness R.W."/>
            <person name="Phillips M.A."/>
        </authorList>
    </citation>
    <scope>NUCLEOTIDE SEQUENCE [LARGE SCALE GENOMIC DNA]</scope>
    <source>
        <strain evidence="1">SAF-2024a</strain>
        <tissue evidence="1">Leaf</tissue>
    </source>
</reference>
<comment type="caution">
    <text evidence="1">The sequence shown here is derived from an EMBL/GenBank/DDBJ whole genome shotgun (WGS) entry which is preliminary data.</text>
</comment>
<evidence type="ECO:0000313" key="2">
    <source>
        <dbReference type="Proteomes" id="UP001567538"/>
    </source>
</evidence>
<proteinExistence type="predicted"/>
<dbReference type="AlphaFoldDB" id="A0ABD1IBG0"/>
<gene>
    <name evidence="1" type="ORF">AAHA92_01508</name>
</gene>
<name>A0ABD1IBG0_SALDI</name>
<keyword evidence="2" id="KW-1185">Reference proteome</keyword>
<accession>A0ABD1IBG0</accession>